<feature type="transmembrane region" description="Helical" evidence="1">
    <location>
        <begin position="384"/>
        <end position="407"/>
    </location>
</feature>
<feature type="transmembrane region" description="Helical" evidence="1">
    <location>
        <begin position="448"/>
        <end position="468"/>
    </location>
</feature>
<feature type="transmembrane region" description="Helical" evidence="1">
    <location>
        <begin position="126"/>
        <end position="144"/>
    </location>
</feature>
<dbReference type="AlphaFoldDB" id="A0A9E4ZJF6"/>
<evidence type="ECO:0000256" key="1">
    <source>
        <dbReference type="SAM" id="Phobius"/>
    </source>
</evidence>
<reference evidence="2" key="1">
    <citation type="submission" date="2019-06" db="EMBL/GenBank/DDBJ databases">
        <title>Methanoculleus strain from Tamsui River, Taipei, Taiwan.</title>
        <authorList>
            <person name="You Y.-T."/>
            <person name="Chen S.-C."/>
            <person name="Lai S.-J."/>
            <person name="Lee Y.-C."/>
            <person name="Lai M.-C."/>
        </authorList>
    </citation>
    <scope>NUCLEOTIDE SEQUENCE</scope>
    <source>
        <strain evidence="2">Afa-1</strain>
    </source>
</reference>
<gene>
    <name evidence="2" type="ORF">FKB36_03530</name>
</gene>
<feature type="transmembrane region" description="Helical" evidence="1">
    <location>
        <begin position="295"/>
        <end position="323"/>
    </location>
</feature>
<feature type="transmembrane region" description="Helical" evidence="1">
    <location>
        <begin position="258"/>
        <end position="275"/>
    </location>
</feature>
<dbReference type="RefSeq" id="WP_261596636.1">
    <property type="nucleotide sequence ID" value="NZ_VHLL01000001.1"/>
</dbReference>
<feature type="transmembrane region" description="Helical" evidence="1">
    <location>
        <begin position="414"/>
        <end position="436"/>
    </location>
</feature>
<name>A0A9E4ZJF6_9EURY</name>
<keyword evidence="3" id="KW-1185">Reference proteome</keyword>
<keyword evidence="1" id="KW-0812">Transmembrane</keyword>
<feature type="transmembrane region" description="Helical" evidence="1">
    <location>
        <begin position="37"/>
        <end position="57"/>
    </location>
</feature>
<keyword evidence="1" id="KW-0472">Membrane</keyword>
<keyword evidence="1" id="KW-1133">Transmembrane helix</keyword>
<feature type="transmembrane region" description="Helical" evidence="1">
    <location>
        <begin position="480"/>
        <end position="500"/>
    </location>
</feature>
<sequence>MKNRFFERLADVFPYLVLFAYIAGCIFCILIDRMSYLINGSILAIPAILGSFVFLAIKRKDIDLSARSVLFSRNPSASPKLFLALYAFTIPALLLTPVDSGWGLLMVPALYAVILVQILSSRPGPAVVLAEIMLTLVVTIYSYTLRPALYFGTTDIMPHGYMATITYLSGHVIPAELGTYTYFPLYHMFVAVSSHMLGLDIQTSLFVTTGLVFSSTVLFLYLLVNYVFKNEQIALLVVLFYAVNADVIYYGTYMVTRTMAYVGFLILLYLLYSMGDVKIGTGSAATRSVARRALAVIAVVFILLTHQISMPMIIILLGLLYLLERIAGGSRYISPAFLIGTVSLFAWYWLFIAYPFIGHLFPRADPSLYQNIVLTEVVYEGWTFLLNQVDTLFVVFFSLIGVIYLVWKQQPKYSIVLGIMGLLAIVLNVPGILTVIFQMVSVLRIDRFAILFLPILAVATGVGVYLLVQYLVAMKISRGRIGAVLIILIALYGIGSLGLLGDEASYVRYSFNQYEMTGFEHVLETVPSGSALHSDYYTSRFFERKEISDSERLGLPYYTTYLLQTDLETPAGGSYVVLPSIQLRHGGLLFGKNAILDETEFDPEENLQPYLPTEQNLHNITGRLSATDRVYSNNGVEVYRLPQMA</sequence>
<accession>A0A9E4ZJF6</accession>
<feature type="transmembrane region" description="Helical" evidence="1">
    <location>
        <begin position="12"/>
        <end position="31"/>
    </location>
</feature>
<evidence type="ECO:0000313" key="3">
    <source>
        <dbReference type="Proteomes" id="UP001065682"/>
    </source>
</evidence>
<organism evidence="2 3">
    <name type="scientific">Methanoculleus formosensis</name>
    <dbReference type="NCBI Taxonomy" id="2590886"/>
    <lineage>
        <taxon>Archaea</taxon>
        <taxon>Methanobacteriati</taxon>
        <taxon>Methanobacteriota</taxon>
        <taxon>Stenosarchaea group</taxon>
        <taxon>Methanomicrobia</taxon>
        <taxon>Methanomicrobiales</taxon>
        <taxon>Methanomicrobiaceae</taxon>
        <taxon>Methanoculleus</taxon>
    </lineage>
</organism>
<protein>
    <recommendedName>
        <fullName evidence="4">DUF2206 domain-containing protein</fullName>
    </recommendedName>
</protein>
<evidence type="ECO:0000313" key="2">
    <source>
        <dbReference type="EMBL" id="MCT8336589.1"/>
    </source>
</evidence>
<feature type="transmembrane region" description="Helical" evidence="1">
    <location>
        <begin position="204"/>
        <end position="227"/>
    </location>
</feature>
<comment type="caution">
    <text evidence="2">The sequence shown here is derived from an EMBL/GenBank/DDBJ whole genome shotgun (WGS) entry which is preliminary data.</text>
</comment>
<dbReference type="EMBL" id="VHLL01000001">
    <property type="protein sequence ID" value="MCT8336589.1"/>
    <property type="molecule type" value="Genomic_DNA"/>
</dbReference>
<feature type="transmembrane region" description="Helical" evidence="1">
    <location>
        <begin position="335"/>
        <end position="357"/>
    </location>
</feature>
<feature type="transmembrane region" description="Helical" evidence="1">
    <location>
        <begin position="233"/>
        <end position="251"/>
    </location>
</feature>
<evidence type="ECO:0008006" key="4">
    <source>
        <dbReference type="Google" id="ProtNLM"/>
    </source>
</evidence>
<feature type="transmembrane region" description="Helical" evidence="1">
    <location>
        <begin position="101"/>
        <end position="119"/>
    </location>
</feature>
<proteinExistence type="predicted"/>
<dbReference type="Proteomes" id="UP001065682">
    <property type="component" value="Unassembled WGS sequence"/>
</dbReference>
<feature type="transmembrane region" description="Helical" evidence="1">
    <location>
        <begin position="77"/>
        <end position="95"/>
    </location>
</feature>